<dbReference type="InterPro" id="IPR013078">
    <property type="entry name" value="His_Pase_superF_clade-1"/>
</dbReference>
<proteinExistence type="predicted"/>
<dbReference type="OrthoDB" id="9781415at2"/>
<gene>
    <name evidence="4" type="ORF">LPB072_04145</name>
    <name evidence="5" type="ORF">LPB72_14395</name>
</gene>
<dbReference type="STRING" id="1763535.LPB072_04145"/>
<keyword evidence="6" id="KW-1185">Reference proteome</keyword>
<feature type="active site" description="Proton donor/acceptor" evidence="2">
    <location>
        <position position="80"/>
    </location>
</feature>
<dbReference type="InterPro" id="IPR001345">
    <property type="entry name" value="PG/BPGM_mutase_AS"/>
</dbReference>
<dbReference type="Pfam" id="PF00300">
    <property type="entry name" value="His_Phos_1"/>
    <property type="match status" value="1"/>
</dbReference>
<dbReference type="PANTHER" id="PTHR46517">
    <property type="entry name" value="FRUCTOSE-2,6-BISPHOSPHATASE TIGAR"/>
    <property type="match status" value="1"/>
</dbReference>
<reference evidence="5 6" key="1">
    <citation type="submission" date="2016-02" db="EMBL/GenBank/DDBJ databases">
        <title>Draft genome sequence of Hydrogenophaga sp. LPB0072.</title>
        <authorList>
            <person name="Shin S.-K."/>
            <person name="Yi H."/>
        </authorList>
    </citation>
    <scope>NUCLEOTIDE SEQUENCE [LARGE SCALE GENOMIC DNA]</scope>
    <source>
        <strain evidence="5 6">LPB0072</strain>
    </source>
</reference>
<feature type="binding site" evidence="3">
    <location>
        <position position="56"/>
    </location>
    <ligand>
        <name>substrate</name>
    </ligand>
</feature>
<dbReference type="AlphaFoldDB" id="A0A167HF81"/>
<accession>A0A167HF81</accession>
<dbReference type="SMART" id="SM00855">
    <property type="entry name" value="PGAM"/>
    <property type="match status" value="1"/>
</dbReference>
<organism evidence="4 7">
    <name type="scientific">Hydrogenophaga crassostreae</name>
    <dbReference type="NCBI Taxonomy" id="1763535"/>
    <lineage>
        <taxon>Bacteria</taxon>
        <taxon>Pseudomonadati</taxon>
        <taxon>Pseudomonadota</taxon>
        <taxon>Betaproteobacteria</taxon>
        <taxon>Burkholderiales</taxon>
        <taxon>Comamonadaceae</taxon>
        <taxon>Hydrogenophaga</taxon>
    </lineage>
</organism>
<evidence type="ECO:0000313" key="5">
    <source>
        <dbReference type="EMBL" id="OAD41104.1"/>
    </source>
</evidence>
<keyword evidence="1" id="KW-0378">Hydrolase</keyword>
<protein>
    <recommendedName>
        <fullName evidence="8">Histidine phosphatase family protein</fullName>
    </recommendedName>
</protein>
<reference evidence="4 7" key="2">
    <citation type="submission" date="2016-10" db="EMBL/GenBank/DDBJ databases">
        <title>Hydorgenophaga sp. LPB0072 isolated from gastropod.</title>
        <authorList>
            <person name="Kim E."/>
            <person name="Yi H."/>
        </authorList>
    </citation>
    <scope>NUCLEOTIDE SEQUENCE [LARGE SCALE GENOMIC DNA]</scope>
    <source>
        <strain evidence="4 7">LPB0072</strain>
    </source>
</reference>
<dbReference type="GO" id="GO:0005829">
    <property type="term" value="C:cytosol"/>
    <property type="evidence" value="ECO:0007669"/>
    <property type="project" value="TreeGrafter"/>
</dbReference>
<sequence length="207" mass="21851">MQIWLVRHGETALNAARILQPADTPLSPHGLQQAEALAERLAGERFAGILSSDLPRAHQTAQAIAERTGHALHTTPLLHERCFGDWRGQPYDSLSTDPLAMDAAPPGGESTAQFAERCREAFALALQRQAELGGPLVVVTHGLVIRQMLAALPPSAHSEEGAIEPPRMGNTSLTILEAAPPHAVSLLNCVRHLAGGLREGAGSLSGG</sequence>
<evidence type="ECO:0000256" key="1">
    <source>
        <dbReference type="ARBA" id="ARBA00022801"/>
    </source>
</evidence>
<evidence type="ECO:0008006" key="8">
    <source>
        <dbReference type="Google" id="ProtNLM"/>
    </source>
</evidence>
<evidence type="ECO:0000313" key="7">
    <source>
        <dbReference type="Proteomes" id="UP000185680"/>
    </source>
</evidence>
<dbReference type="GO" id="GO:0004331">
    <property type="term" value="F:fructose-2,6-bisphosphate 2-phosphatase activity"/>
    <property type="evidence" value="ECO:0007669"/>
    <property type="project" value="TreeGrafter"/>
</dbReference>
<evidence type="ECO:0000256" key="2">
    <source>
        <dbReference type="PIRSR" id="PIRSR613078-1"/>
    </source>
</evidence>
<evidence type="ECO:0000256" key="3">
    <source>
        <dbReference type="PIRSR" id="PIRSR613078-2"/>
    </source>
</evidence>
<dbReference type="Proteomes" id="UP000185680">
    <property type="component" value="Chromosome"/>
</dbReference>
<dbReference type="InterPro" id="IPR029033">
    <property type="entry name" value="His_PPase_superfam"/>
</dbReference>
<dbReference type="EMBL" id="CP017476">
    <property type="protein sequence ID" value="AOW12159.1"/>
    <property type="molecule type" value="Genomic_DNA"/>
</dbReference>
<dbReference type="InterPro" id="IPR051695">
    <property type="entry name" value="Phosphoglycerate_Mutase"/>
</dbReference>
<dbReference type="EMBL" id="LVWD01000026">
    <property type="protein sequence ID" value="OAD41104.1"/>
    <property type="molecule type" value="Genomic_DNA"/>
</dbReference>
<dbReference type="SUPFAM" id="SSF53254">
    <property type="entry name" value="Phosphoglycerate mutase-like"/>
    <property type="match status" value="1"/>
</dbReference>
<dbReference type="PROSITE" id="PS00175">
    <property type="entry name" value="PG_MUTASE"/>
    <property type="match status" value="1"/>
</dbReference>
<dbReference type="GO" id="GO:0043456">
    <property type="term" value="P:regulation of pentose-phosphate shunt"/>
    <property type="evidence" value="ECO:0007669"/>
    <property type="project" value="TreeGrafter"/>
</dbReference>
<feature type="active site" description="Tele-phosphohistidine intermediate" evidence="2">
    <location>
        <position position="8"/>
    </location>
</feature>
<feature type="binding site" evidence="3">
    <location>
        <begin position="7"/>
        <end position="14"/>
    </location>
    <ligand>
        <name>substrate</name>
    </ligand>
</feature>
<evidence type="ECO:0000313" key="4">
    <source>
        <dbReference type="EMBL" id="AOW12159.1"/>
    </source>
</evidence>
<dbReference type="GO" id="GO:0045820">
    <property type="term" value="P:negative regulation of glycolytic process"/>
    <property type="evidence" value="ECO:0007669"/>
    <property type="project" value="TreeGrafter"/>
</dbReference>
<dbReference type="Gene3D" id="3.40.50.1240">
    <property type="entry name" value="Phosphoglycerate mutase-like"/>
    <property type="match status" value="1"/>
</dbReference>
<dbReference type="CDD" id="cd07067">
    <property type="entry name" value="HP_PGM_like"/>
    <property type="match status" value="1"/>
</dbReference>
<dbReference type="Proteomes" id="UP000185657">
    <property type="component" value="Unassembled WGS sequence"/>
</dbReference>
<name>A0A167HF81_9BURK</name>
<dbReference type="PANTHER" id="PTHR46517:SF1">
    <property type="entry name" value="FRUCTOSE-2,6-BISPHOSPHATASE TIGAR"/>
    <property type="match status" value="1"/>
</dbReference>
<dbReference type="RefSeq" id="WP_066091968.1">
    <property type="nucleotide sequence ID" value="NZ_CP017476.1"/>
</dbReference>
<dbReference type="KEGG" id="hyl:LPB072_04145"/>
<evidence type="ECO:0000313" key="6">
    <source>
        <dbReference type="Proteomes" id="UP000185657"/>
    </source>
</evidence>